<dbReference type="KEGG" id="sgr:SGR_2451"/>
<evidence type="ECO:0000256" key="1">
    <source>
        <dbReference type="SAM" id="MobiDB-lite"/>
    </source>
</evidence>
<evidence type="ECO:0008006" key="4">
    <source>
        <dbReference type="Google" id="ProtNLM"/>
    </source>
</evidence>
<organism evidence="2 3">
    <name type="scientific">Streptomyces griseus subsp. griseus (strain JCM 4626 / CBS 651.72 / NBRC 13350 / KCC S-0626 / ISP 5235)</name>
    <dbReference type="NCBI Taxonomy" id="455632"/>
    <lineage>
        <taxon>Bacteria</taxon>
        <taxon>Bacillati</taxon>
        <taxon>Actinomycetota</taxon>
        <taxon>Actinomycetes</taxon>
        <taxon>Kitasatosporales</taxon>
        <taxon>Streptomycetaceae</taxon>
        <taxon>Streptomyces</taxon>
    </lineage>
</organism>
<evidence type="ECO:0000313" key="3">
    <source>
        <dbReference type="Proteomes" id="UP000001685"/>
    </source>
</evidence>
<dbReference type="HOGENOM" id="CLU_013689_2_0_11"/>
<feature type="compositionally biased region" description="Gly residues" evidence="1">
    <location>
        <begin position="379"/>
        <end position="391"/>
    </location>
</feature>
<dbReference type="Proteomes" id="UP000001685">
    <property type="component" value="Chromosome"/>
</dbReference>
<protein>
    <recommendedName>
        <fullName evidence="4">Fibrillarin</fullName>
    </recommendedName>
</protein>
<accession>B1W2B6</accession>
<feature type="compositionally biased region" description="Basic residues" evidence="1">
    <location>
        <begin position="392"/>
        <end position="401"/>
    </location>
</feature>
<feature type="region of interest" description="Disordered" evidence="1">
    <location>
        <begin position="379"/>
        <end position="401"/>
    </location>
</feature>
<reference evidence="3" key="1">
    <citation type="journal article" date="2008" name="J. Bacteriol.">
        <title>Genome sequence of the streptomycin-producing microorganism Streptomyces griseus IFO 13350.</title>
        <authorList>
            <person name="Ohnishi Y."/>
            <person name="Ishikawa J."/>
            <person name="Hara H."/>
            <person name="Suzuki H."/>
            <person name="Ikenoya M."/>
            <person name="Ikeda H."/>
            <person name="Yamashita A."/>
            <person name="Hattori M."/>
            <person name="Horinouchi S."/>
        </authorList>
    </citation>
    <scope>NUCLEOTIDE SEQUENCE [LARGE SCALE GENOMIC DNA]</scope>
    <source>
        <strain evidence="3">JCM 4626 / NBRC 13350</strain>
    </source>
</reference>
<evidence type="ECO:0000313" key="2">
    <source>
        <dbReference type="EMBL" id="BAG19280.1"/>
    </source>
</evidence>
<sequence length="401" mass="40503">MRQRLDDAFPEDDATRRRMLEEILRRCATANEGLDTVAEDFDRLRALERTAPQALATVEATHRTLAGRVEAAESGVAGLRERYGEGAAAPVAAGVEQAEDRLVFAASAVEEARTAVEGGENSRAAVYIRGAEGAVGQAGTLLDSVDRRAAELGEAARKLPAALTETETDLADAGGLLAGTAEGASTADLRGRTARAEAVLADVRGAMAAGPYDPIDALRRVEEADAALDEALAGARDRERGEAKARSLLDQAMLTARSAIGAAADYITTHRGAVGSQARTRLAEAQRRWERARELSAADAQGALAEARQADALAGQARSLAEQDVRGFGATQGPGPMGGGGGGMGGAVLGGIILGGLFGGGGRGGGVGGGFGGGRAGGFGGGPGSFGGGGTRGRRGGGGRF</sequence>
<gene>
    <name evidence="2" type="ordered locus">SGR_2451</name>
</gene>
<dbReference type="EMBL" id="AP009493">
    <property type="protein sequence ID" value="BAG19280.1"/>
    <property type="molecule type" value="Genomic_DNA"/>
</dbReference>
<dbReference type="eggNOG" id="COG1512">
    <property type="taxonomic scope" value="Bacteria"/>
</dbReference>
<proteinExistence type="predicted"/>
<name>B1W2B6_STRGG</name>
<dbReference type="AlphaFoldDB" id="B1W2B6"/>